<reference evidence="13 14" key="1">
    <citation type="submission" date="2023-11" db="EMBL/GenBank/DDBJ databases">
        <title>Paucibacter sp. nov., isolated from fresh soil in Korea.</title>
        <authorList>
            <person name="Le N.T.T."/>
        </authorList>
    </citation>
    <scope>NUCLEOTIDE SEQUENCE [LARGE SCALE GENOMIC DNA]</scope>
    <source>
        <strain evidence="13 14">R3-3</strain>
    </source>
</reference>
<dbReference type="Pfam" id="PF13609">
    <property type="entry name" value="Porin_4"/>
    <property type="match status" value="1"/>
</dbReference>
<keyword evidence="7" id="KW-0406">Ion transport</keyword>
<keyword evidence="8" id="KW-0626">Porin</keyword>
<keyword evidence="3" id="KW-0813">Transport</keyword>
<dbReference type="InterPro" id="IPR002299">
    <property type="entry name" value="Porin_Neis"/>
</dbReference>
<evidence type="ECO:0000256" key="5">
    <source>
        <dbReference type="ARBA" id="ARBA00022692"/>
    </source>
</evidence>
<dbReference type="InterPro" id="IPR001702">
    <property type="entry name" value="Porin_Gram-ve"/>
</dbReference>
<evidence type="ECO:0000256" key="1">
    <source>
        <dbReference type="ARBA" id="ARBA00004571"/>
    </source>
</evidence>
<evidence type="ECO:0000313" key="13">
    <source>
        <dbReference type="EMBL" id="MDY0749136.1"/>
    </source>
</evidence>
<keyword evidence="10" id="KW-0998">Cell outer membrane</keyword>
<evidence type="ECO:0000256" key="3">
    <source>
        <dbReference type="ARBA" id="ARBA00022448"/>
    </source>
</evidence>
<comment type="subcellular location">
    <subcellularLocation>
        <location evidence="1">Cell outer membrane</location>
        <topology evidence="1">Multi-pass membrane protein</topology>
    </subcellularLocation>
</comment>
<protein>
    <submittedName>
        <fullName evidence="13">Porin</fullName>
    </submittedName>
</protein>
<accession>A0ABU5DS33</accession>
<dbReference type="PROSITE" id="PS51257">
    <property type="entry name" value="PROKAR_LIPOPROTEIN"/>
    <property type="match status" value="1"/>
</dbReference>
<evidence type="ECO:0000256" key="8">
    <source>
        <dbReference type="ARBA" id="ARBA00023114"/>
    </source>
</evidence>
<dbReference type="Proteomes" id="UP001285263">
    <property type="component" value="Unassembled WGS sequence"/>
</dbReference>
<evidence type="ECO:0000256" key="7">
    <source>
        <dbReference type="ARBA" id="ARBA00023065"/>
    </source>
</evidence>
<evidence type="ECO:0000256" key="2">
    <source>
        <dbReference type="ARBA" id="ARBA00011233"/>
    </source>
</evidence>
<dbReference type="InterPro" id="IPR050298">
    <property type="entry name" value="Gram-neg_bact_OMP"/>
</dbReference>
<evidence type="ECO:0000256" key="11">
    <source>
        <dbReference type="SAM" id="SignalP"/>
    </source>
</evidence>
<organism evidence="13 14">
    <name type="scientific">Roseateles agri</name>
    <dbReference type="NCBI Taxonomy" id="3098619"/>
    <lineage>
        <taxon>Bacteria</taxon>
        <taxon>Pseudomonadati</taxon>
        <taxon>Pseudomonadota</taxon>
        <taxon>Betaproteobacteria</taxon>
        <taxon>Burkholderiales</taxon>
        <taxon>Sphaerotilaceae</taxon>
        <taxon>Roseateles</taxon>
    </lineage>
</organism>
<dbReference type="InterPro" id="IPR033900">
    <property type="entry name" value="Gram_neg_porin_domain"/>
</dbReference>
<keyword evidence="14" id="KW-1185">Reference proteome</keyword>
<evidence type="ECO:0000256" key="9">
    <source>
        <dbReference type="ARBA" id="ARBA00023136"/>
    </source>
</evidence>
<evidence type="ECO:0000256" key="6">
    <source>
        <dbReference type="ARBA" id="ARBA00022729"/>
    </source>
</evidence>
<feature type="chain" id="PRO_5045372356" evidence="11">
    <location>
        <begin position="24"/>
        <end position="372"/>
    </location>
</feature>
<gene>
    <name evidence="13" type="ORF">SNE35_31860</name>
</gene>
<dbReference type="PANTHER" id="PTHR34501:SF9">
    <property type="entry name" value="MAJOR OUTER MEMBRANE PROTEIN P.IA"/>
    <property type="match status" value="1"/>
</dbReference>
<evidence type="ECO:0000256" key="10">
    <source>
        <dbReference type="ARBA" id="ARBA00023237"/>
    </source>
</evidence>
<dbReference type="SUPFAM" id="SSF56935">
    <property type="entry name" value="Porins"/>
    <property type="match status" value="1"/>
</dbReference>
<dbReference type="PRINTS" id="PR00184">
    <property type="entry name" value="NEISSPPORIN"/>
</dbReference>
<dbReference type="Gene3D" id="2.40.160.10">
    <property type="entry name" value="Porin"/>
    <property type="match status" value="1"/>
</dbReference>
<name>A0ABU5DS33_9BURK</name>
<dbReference type="PANTHER" id="PTHR34501">
    <property type="entry name" value="PROTEIN YDDL-RELATED"/>
    <property type="match status" value="1"/>
</dbReference>
<dbReference type="RefSeq" id="WP_320427103.1">
    <property type="nucleotide sequence ID" value="NZ_JAXCLA010000014.1"/>
</dbReference>
<dbReference type="CDD" id="cd00342">
    <property type="entry name" value="gram_neg_porins"/>
    <property type="match status" value="1"/>
</dbReference>
<evidence type="ECO:0000259" key="12">
    <source>
        <dbReference type="Pfam" id="PF13609"/>
    </source>
</evidence>
<feature type="signal peptide" evidence="11">
    <location>
        <begin position="1"/>
        <end position="23"/>
    </location>
</feature>
<evidence type="ECO:0000256" key="4">
    <source>
        <dbReference type="ARBA" id="ARBA00022452"/>
    </source>
</evidence>
<keyword evidence="9" id="KW-0472">Membrane</keyword>
<evidence type="ECO:0000313" key="14">
    <source>
        <dbReference type="Proteomes" id="UP001285263"/>
    </source>
</evidence>
<dbReference type="InterPro" id="IPR023614">
    <property type="entry name" value="Porin_dom_sf"/>
</dbReference>
<dbReference type="PRINTS" id="PR00182">
    <property type="entry name" value="ECOLNEIPORIN"/>
</dbReference>
<feature type="domain" description="Porin" evidence="12">
    <location>
        <begin position="10"/>
        <end position="340"/>
    </location>
</feature>
<keyword evidence="6 11" id="KW-0732">Signal</keyword>
<dbReference type="EMBL" id="JAXCLA010000014">
    <property type="protein sequence ID" value="MDY0749136.1"/>
    <property type="molecule type" value="Genomic_DNA"/>
</dbReference>
<keyword evidence="5" id="KW-0812">Transmembrane</keyword>
<sequence length="372" mass="38692">MKTTAACGLAAMALACASPVAHAQTGNIQIFGILDQAAEIASHVNAGNGTSATQYRLGLGSVPSRLGFRGSEDLGGGLKAIFTLEGGINLDTGTSGQGSRMWGRQAMVGLQGDWGQVTLGRLYMMRYFAMFDGDFFGAGSQGTGTIDAGIPNARADNAISYRYNPGGAGFSGGVNYSFGRDTVSANNPAAAGCAGESTIAKQCSEYSAMLRYEGSGWAVAASYDKMYGGISTTYGGLTNPDLTDSRAVINGYVKFGKDSKLGWGWLARNNEGSATTPKSNLVWISGETHLSEPVVLTGMLAQIKYKDSANKASVLALRANYWFSKRTTVYVSEQYVANKGTLAVAASTNSSGTGPLPGDSQNALQIGIGHSF</sequence>
<proteinExistence type="predicted"/>
<keyword evidence="4" id="KW-1134">Transmembrane beta strand</keyword>
<comment type="subunit">
    <text evidence="2">Homotrimer.</text>
</comment>
<comment type="caution">
    <text evidence="13">The sequence shown here is derived from an EMBL/GenBank/DDBJ whole genome shotgun (WGS) entry which is preliminary data.</text>
</comment>